<organism evidence="5 6">
    <name type="scientific">Schistosoma bovis</name>
    <name type="common">Blood fluke</name>
    <dbReference type="NCBI Taxonomy" id="6184"/>
    <lineage>
        <taxon>Eukaryota</taxon>
        <taxon>Metazoa</taxon>
        <taxon>Spiralia</taxon>
        <taxon>Lophotrochozoa</taxon>
        <taxon>Platyhelminthes</taxon>
        <taxon>Trematoda</taxon>
        <taxon>Digenea</taxon>
        <taxon>Strigeidida</taxon>
        <taxon>Schistosomatoidea</taxon>
        <taxon>Schistosomatidae</taxon>
        <taxon>Schistosoma</taxon>
    </lineage>
</organism>
<keyword evidence="3" id="KW-0009">Actin-binding</keyword>
<name>A0A430Q8G6_SCHBO</name>
<dbReference type="Gene3D" id="2.80.10.50">
    <property type="match status" value="4"/>
</dbReference>
<dbReference type="STRING" id="6184.A0A430Q8G6"/>
<dbReference type="InterPro" id="IPR008999">
    <property type="entry name" value="Actin-crosslinking"/>
</dbReference>
<dbReference type="AlphaFoldDB" id="A0A430Q8G6"/>
<evidence type="ECO:0000259" key="4">
    <source>
        <dbReference type="Pfam" id="PF06268"/>
    </source>
</evidence>
<keyword evidence="2" id="KW-0963">Cytoplasm</keyword>
<dbReference type="CDD" id="cd23335">
    <property type="entry name" value="beta-trefoil_FSCN_rpt2"/>
    <property type="match status" value="1"/>
</dbReference>
<dbReference type="Pfam" id="PF06268">
    <property type="entry name" value="Fascin"/>
    <property type="match status" value="2"/>
</dbReference>
<evidence type="ECO:0000313" key="5">
    <source>
        <dbReference type="EMBL" id="RTG83987.1"/>
    </source>
</evidence>
<feature type="domain" description="Fascin-like" evidence="4">
    <location>
        <begin position="25"/>
        <end position="128"/>
    </location>
</feature>
<gene>
    <name evidence="5" type="ORF">DC041_0013145</name>
</gene>
<evidence type="ECO:0000256" key="3">
    <source>
        <dbReference type="ARBA" id="ARBA00023203"/>
    </source>
</evidence>
<dbReference type="EMBL" id="QMKO01002300">
    <property type="protein sequence ID" value="RTG83987.1"/>
    <property type="molecule type" value="Genomic_DNA"/>
</dbReference>
<comment type="caution">
    <text evidence="5">The sequence shown here is derived from an EMBL/GenBank/DDBJ whole genome shotgun (WGS) entry which is preliminary data.</text>
</comment>
<dbReference type="Proteomes" id="UP000290809">
    <property type="component" value="Unassembled WGS sequence"/>
</dbReference>
<accession>A0A430Q8G6</accession>
<comment type="subcellular location">
    <subcellularLocation>
        <location evidence="1">Cytoplasm</location>
    </subcellularLocation>
</comment>
<evidence type="ECO:0000256" key="2">
    <source>
        <dbReference type="ARBA" id="ARBA00022490"/>
    </source>
</evidence>
<dbReference type="SUPFAM" id="SSF50405">
    <property type="entry name" value="Actin-crosslinking proteins"/>
    <property type="match status" value="3"/>
</dbReference>
<feature type="domain" description="Fascin-like" evidence="4">
    <location>
        <begin position="207"/>
        <end position="279"/>
    </location>
</feature>
<dbReference type="CDD" id="cd23334">
    <property type="entry name" value="beta-trefoil_FSCN_rpt1"/>
    <property type="match status" value="1"/>
</dbReference>
<dbReference type="GO" id="GO:0005737">
    <property type="term" value="C:cytoplasm"/>
    <property type="evidence" value="ECO:0007669"/>
    <property type="project" value="UniProtKB-SubCell"/>
</dbReference>
<dbReference type="GO" id="GO:0030674">
    <property type="term" value="F:protein-macromolecule adaptor activity"/>
    <property type="evidence" value="ECO:0007669"/>
    <property type="project" value="InterPro"/>
</dbReference>
<dbReference type="InterPro" id="IPR022768">
    <property type="entry name" value="Fascin-like_dom"/>
</dbReference>
<evidence type="ECO:0000313" key="6">
    <source>
        <dbReference type="Proteomes" id="UP000290809"/>
    </source>
</evidence>
<proteinExistence type="predicted"/>
<sequence length="655" mass="72924">MSNNEIYEDFNECLKIGILHIPSGRFLTAEVFNNEINISGTALRRRQVWSLITDRKNTDTLFLQNSLGRFLSVNKDGKISTSLKSDCEERFRLEFAPDGTGEWAFKSDAYGFYLTGTDTQVSCFSKSPVWWSFRLATHPQVHIRHQFRSRYLRLLNDGLELRADQPYPWGPESVIWIEQPTMVASQGFGRSPNIPLVGKAAVSRLGRVAFRMPNGKYLKSNGEMCSEMDDSTLFSFEYRPGNPGTFAFRDQTGHYLTTIGPGTTKVKTNTNIGKEELFLIEHAALQVGNPGTFAFRDQTGHYLTTIGPGTTKVKTNTNIGKEELFLIEHAALQVGIEISANQHELDETAIFQLEYIGGMGFNALEAIASNPASTLSGPDGGVNDSSASNSSLINNNHSITNGVHSDVYFLTTGFWRLRSRSGKLWKLASSSGVKNTSSDGDQESLFEMLTVNKVNDKQIRQIVFRSNDGEQSLTARKLGAVSTSGRLIDETQLPSSDELFNIILTNRTSIVFLSSLTGGFLVRGKQNILDSNGVAYEPFYIRVTKRHTYKFFARNPNSTYSIWAASLDGTLQLEPTHQTPTDDENNKDTEDTINNDLKYEFQLHFLGHSRVLIQSLNSQRGNSISLVKSEVKGDVKLDIPSGGGGDITINYIWEI</sequence>
<evidence type="ECO:0000256" key="1">
    <source>
        <dbReference type="ARBA" id="ARBA00004496"/>
    </source>
</evidence>
<dbReference type="GO" id="GO:0051015">
    <property type="term" value="F:actin filament binding"/>
    <property type="evidence" value="ECO:0007669"/>
    <property type="project" value="InterPro"/>
</dbReference>
<keyword evidence="6" id="KW-1185">Reference proteome</keyword>
<protein>
    <submittedName>
        <fullName evidence="5">Fascin 1/2</fullName>
    </submittedName>
</protein>
<reference evidence="5 6" key="1">
    <citation type="journal article" date="2019" name="PLoS Pathog.">
        <title>Genome sequence of the bovine parasite Schistosoma bovis Tanzania.</title>
        <authorList>
            <person name="Oey H."/>
            <person name="Zakrzewski M."/>
            <person name="Gobert G."/>
            <person name="Gravermann K."/>
            <person name="Stoye J."/>
            <person name="Jones M."/>
            <person name="Mcmanus D."/>
            <person name="Krause L."/>
        </authorList>
    </citation>
    <scope>NUCLEOTIDE SEQUENCE [LARGE SCALE GENOMIC DNA]</scope>
    <source>
        <strain evidence="5 6">TAN1997</strain>
    </source>
</reference>